<evidence type="ECO:0000313" key="5">
    <source>
        <dbReference type="Proteomes" id="UP000470771"/>
    </source>
</evidence>
<evidence type="ECO:0000256" key="2">
    <source>
        <dbReference type="ARBA" id="ARBA00022729"/>
    </source>
</evidence>
<evidence type="ECO:0000313" key="4">
    <source>
        <dbReference type="EMBL" id="NBG67396.1"/>
    </source>
</evidence>
<dbReference type="InterPro" id="IPR038352">
    <property type="entry name" value="Imelysin_sf"/>
</dbReference>
<dbReference type="RefSeq" id="WP_160634343.1">
    <property type="nucleotide sequence ID" value="NZ_WWNE01000018.1"/>
</dbReference>
<dbReference type="AlphaFoldDB" id="A0A6N9NL17"/>
<protein>
    <recommendedName>
        <fullName evidence="3">Imelysin-like domain-containing protein</fullName>
    </recommendedName>
</protein>
<gene>
    <name evidence="4" type="ORF">GQN54_14810</name>
</gene>
<keyword evidence="2" id="KW-0732">Signal</keyword>
<evidence type="ECO:0000256" key="1">
    <source>
        <dbReference type="ARBA" id="ARBA00004196"/>
    </source>
</evidence>
<evidence type="ECO:0000259" key="3">
    <source>
        <dbReference type="Pfam" id="PF09375"/>
    </source>
</evidence>
<organism evidence="4 5">
    <name type="scientific">Acidiluteibacter ferrifornacis</name>
    <dbReference type="NCBI Taxonomy" id="2692424"/>
    <lineage>
        <taxon>Bacteria</taxon>
        <taxon>Pseudomonadati</taxon>
        <taxon>Bacteroidota</taxon>
        <taxon>Flavobacteriia</taxon>
        <taxon>Flavobacteriales</taxon>
        <taxon>Cryomorphaceae</taxon>
        <taxon>Acidiluteibacter</taxon>
    </lineage>
</organism>
<feature type="domain" description="Imelysin-like" evidence="3">
    <location>
        <begin position="44"/>
        <end position="334"/>
    </location>
</feature>
<dbReference type="EMBL" id="WWNE01000018">
    <property type="protein sequence ID" value="NBG67396.1"/>
    <property type="molecule type" value="Genomic_DNA"/>
</dbReference>
<dbReference type="PROSITE" id="PS51257">
    <property type="entry name" value="PROKAR_LIPOPROTEIN"/>
    <property type="match status" value="1"/>
</dbReference>
<sequence length="357" mass="40064">MKNLIILIVISVLLYSCDDDKKDDISANFNQAEMLTNLSQEVFIPNYIALNESVIQLDTKWQSFKGALDSTTMEELRAAFEVAYTKYQLVNYLEFGPAANISLRNNTNTFPTDTSKIKTNIRDGIYNVNTLSSYTVKGFPAMDYLLFEQEVNATVALFKNGNRVQYMDALMADLKVNTETVLNEWKTSYTNTFNTKTGSDVGSSIGILVNAWNQHYERNFRDGKIGIPVGIRSLGVILPEKCEAVYSGISTSLAIENLEAMEKMYLGVGQDGINRKSFDDYLIAINAAELDNDIKNQFSIAHSKLQELGSPLSEEIKNDQTKVQSAYQELQKLILLIKIELPSRLGILITYQDNDGD</sequence>
<dbReference type="CDD" id="cd14659">
    <property type="entry name" value="Imelysin-like_IPPA"/>
    <property type="match status" value="1"/>
</dbReference>
<dbReference type="Pfam" id="PF09375">
    <property type="entry name" value="Peptidase_M75"/>
    <property type="match status" value="1"/>
</dbReference>
<dbReference type="Proteomes" id="UP000470771">
    <property type="component" value="Unassembled WGS sequence"/>
</dbReference>
<comment type="subcellular location">
    <subcellularLocation>
        <location evidence="1">Cell envelope</location>
    </subcellularLocation>
</comment>
<dbReference type="InterPro" id="IPR034984">
    <property type="entry name" value="Imelysin-like_IPPA"/>
</dbReference>
<proteinExistence type="predicted"/>
<name>A0A6N9NL17_9FLAO</name>
<comment type="caution">
    <text evidence="4">The sequence shown here is derived from an EMBL/GenBank/DDBJ whole genome shotgun (WGS) entry which is preliminary data.</text>
</comment>
<keyword evidence="5" id="KW-1185">Reference proteome</keyword>
<dbReference type="Gene3D" id="1.20.1420.20">
    <property type="entry name" value="M75 peptidase, HXXE motif"/>
    <property type="match status" value="1"/>
</dbReference>
<dbReference type="GO" id="GO:0030313">
    <property type="term" value="C:cell envelope"/>
    <property type="evidence" value="ECO:0007669"/>
    <property type="project" value="UniProtKB-SubCell"/>
</dbReference>
<reference evidence="4 5" key="1">
    <citation type="submission" date="2019-12" db="EMBL/GenBank/DDBJ databases">
        <authorList>
            <person name="Zhao J."/>
        </authorList>
    </citation>
    <scope>NUCLEOTIDE SEQUENCE [LARGE SCALE GENOMIC DNA]</scope>
    <source>
        <strain evidence="4 5">S-15</strain>
    </source>
</reference>
<accession>A0A6N9NL17</accession>
<dbReference type="InterPro" id="IPR018976">
    <property type="entry name" value="Imelysin-like"/>
</dbReference>